<evidence type="ECO:0000259" key="2">
    <source>
        <dbReference type="Pfam" id="PF07752"/>
    </source>
</evidence>
<sequence>MYVLKNRFIILGIILFAASLTPVAMAGFENCIFCHGSLTPGMPYVNLTSLDNSIHGRINNTNNLNYACYACHWNGTPPSKHADNRSLIKTCEDCHVSDLFNAPPVTEHIPGGQDITTSIGCISCHNNSIDANAIYNKTSDGVAHFGTTTNLMSPSIRSTNCTWCHFDNSGNTAWGTPKDPRVSGATFNHTRFNSSTQCYSCHISGGSTPTFHNSSLGKWMGNRDCVLCHDTGGIAPKLVDISATVGNKSVHSSLNSDSVTSLDRNNLRCWACHGDGDGSESAQPAGGHPLNYKTPKSCNNNNCHSISQSRYKEPMIYSHFQNASLNGNPNNATNYNISASAQCQACHINSIVKTDNNPDVALVSHYGSKDNLVDSFNCAYCHLDKDNSEDWGTATLVNKNRTGLVALERERNRFTVNRGDSAYLGGGYFLELVEVSTDADEAIIRVLKNYTTVDEVSLGIMTPYEYEEKVIIDNSTLKIPVITLNITSIFGSNNSFIQFEGHRSRKVHTDKESEDSACYACHLYRYSGEKERYIVIDRESKDSYDEIYYTRVLVDFNPENKSKIYFNDDDYVFSQLRNNSGKYLSVPDKQKYLKEGETWNIADNYSLKVNEVSTDSKEAWLTLMINGSIAESRVVPLGSSLEYTPGIRYKVHTETNITVFTAKINHISQGPNFVILGDVVALSPDIMKTTSNVTLFGYNASWFKPNDTFAVGRIPPDLHAPNLYDDRKNWADCVSCHDASNNLGIPGPDAISSRLGKHSKLNDNMSSKAILSDPIDKACWACHTAGAEPQMHSPTYVTPRDCKSCHTYQEKPFFGAIYIGDELHGDKSNCGSCHIEGTHTLKRFQVTPVIKDATISKKEASRGETVKITAEAIAGYGMKIRAVEYFLDKTGIPGNGTSLEPLDGTFNSQAEQVTAELNTTNISTGTHIIYIRAMERNNRWGDFSQVNISITSGGTGGSKALESARALLNSIPFLNLIYLLMSLAAAYFIILGFIRR</sequence>
<evidence type="ECO:0000313" key="4">
    <source>
        <dbReference type="Proteomes" id="UP000218615"/>
    </source>
</evidence>
<feature type="transmembrane region" description="Helical" evidence="1">
    <location>
        <begin position="973"/>
        <end position="994"/>
    </location>
</feature>
<keyword evidence="1" id="KW-0812">Transmembrane</keyword>
<organism evidence="3 4">
    <name type="scientific">Candidatus Methanoperedens nitratireducens</name>
    <dbReference type="NCBI Taxonomy" id="1392998"/>
    <lineage>
        <taxon>Archaea</taxon>
        <taxon>Methanobacteriati</taxon>
        <taxon>Methanobacteriota</taxon>
        <taxon>Stenosarchaea group</taxon>
        <taxon>Methanomicrobia</taxon>
        <taxon>Methanosarcinales</taxon>
        <taxon>ANME-2 cluster</taxon>
        <taxon>Candidatus Methanoperedentaceae</taxon>
        <taxon>Candidatus Methanoperedens</taxon>
    </lineage>
</organism>
<evidence type="ECO:0000313" key="3">
    <source>
        <dbReference type="EMBL" id="SNQ62305.1"/>
    </source>
</evidence>
<dbReference type="EMBL" id="FZMP01000215">
    <property type="protein sequence ID" value="SNQ62305.1"/>
    <property type="molecule type" value="Genomic_DNA"/>
</dbReference>
<reference evidence="4" key="1">
    <citation type="submission" date="2017-06" db="EMBL/GenBank/DDBJ databases">
        <authorList>
            <person name="Cremers G."/>
        </authorList>
    </citation>
    <scope>NUCLEOTIDE SEQUENCE [LARGE SCALE GENOMIC DNA]</scope>
</reference>
<feature type="domain" description="S-layer family duplication" evidence="2">
    <location>
        <begin position="588"/>
        <end position="687"/>
    </location>
</feature>
<name>A0A284VSP0_9EURY</name>
<dbReference type="Pfam" id="PF07752">
    <property type="entry name" value="S-layer"/>
    <property type="match status" value="1"/>
</dbReference>
<dbReference type="Gene3D" id="3.90.10.10">
    <property type="entry name" value="Cytochrome C3"/>
    <property type="match status" value="2"/>
</dbReference>
<gene>
    <name evidence="3" type="ORF">MNV_670011</name>
</gene>
<protein>
    <recommendedName>
        <fullName evidence="2">S-layer family duplication domain-containing protein</fullName>
    </recommendedName>
</protein>
<accession>A0A284VSP0</accession>
<keyword evidence="1" id="KW-0472">Membrane</keyword>
<dbReference type="OrthoDB" id="147266at2157"/>
<dbReference type="InterPro" id="IPR006457">
    <property type="entry name" value="S_layer-rel_Mac"/>
</dbReference>
<dbReference type="InterPro" id="IPR036280">
    <property type="entry name" value="Multihaem_cyt_sf"/>
</dbReference>
<dbReference type="SUPFAM" id="SSF48695">
    <property type="entry name" value="Multiheme cytochromes"/>
    <property type="match status" value="3"/>
</dbReference>
<keyword evidence="4" id="KW-1185">Reference proteome</keyword>
<dbReference type="Proteomes" id="UP000218615">
    <property type="component" value="Unassembled WGS sequence"/>
</dbReference>
<dbReference type="RefSeq" id="WP_179294027.1">
    <property type="nucleotide sequence ID" value="NZ_FZMP01000215.1"/>
</dbReference>
<dbReference type="Gene3D" id="2.60.98.40">
    <property type="match status" value="2"/>
</dbReference>
<proteinExistence type="predicted"/>
<evidence type="ECO:0000256" key="1">
    <source>
        <dbReference type="SAM" id="Phobius"/>
    </source>
</evidence>
<keyword evidence="1" id="KW-1133">Transmembrane helix</keyword>
<dbReference type="AlphaFoldDB" id="A0A284VSP0"/>